<feature type="transmembrane region" description="Helical" evidence="1">
    <location>
        <begin position="15"/>
        <end position="34"/>
    </location>
</feature>
<evidence type="ECO:0000313" key="3">
    <source>
        <dbReference type="Proteomes" id="UP001205601"/>
    </source>
</evidence>
<keyword evidence="1" id="KW-0472">Membrane</keyword>
<dbReference type="EMBL" id="JAOCQF010000004">
    <property type="protein sequence ID" value="MCT8331488.1"/>
    <property type="molecule type" value="Genomic_DNA"/>
</dbReference>
<evidence type="ECO:0000313" key="2">
    <source>
        <dbReference type="EMBL" id="MCT8331488.1"/>
    </source>
</evidence>
<keyword evidence="1" id="KW-0812">Transmembrane</keyword>
<dbReference type="Proteomes" id="UP001205601">
    <property type="component" value="Unassembled WGS sequence"/>
</dbReference>
<accession>A0ABT2NRC2</accession>
<sequence length="51" mass="5782">MKTFLHQLHQGRSGYLALMVFLLAYAATMALVIAPDQVRSAMDALRTWPFE</sequence>
<evidence type="ECO:0000256" key="1">
    <source>
        <dbReference type="SAM" id="Phobius"/>
    </source>
</evidence>
<gene>
    <name evidence="2" type="ORF">N5I32_18380</name>
</gene>
<comment type="caution">
    <text evidence="2">The sequence shown here is derived from an EMBL/GenBank/DDBJ whole genome shotgun (WGS) entry which is preliminary data.</text>
</comment>
<keyword evidence="3" id="KW-1185">Reference proteome</keyword>
<name>A0ABT2NRC2_9RHOB</name>
<proteinExistence type="predicted"/>
<keyword evidence="1" id="KW-1133">Transmembrane helix</keyword>
<organism evidence="2 3">
    <name type="scientific">Albidovulum sediminis</name>
    <dbReference type="NCBI Taxonomy" id="3066345"/>
    <lineage>
        <taxon>Bacteria</taxon>
        <taxon>Pseudomonadati</taxon>
        <taxon>Pseudomonadota</taxon>
        <taxon>Alphaproteobacteria</taxon>
        <taxon>Rhodobacterales</taxon>
        <taxon>Paracoccaceae</taxon>
        <taxon>Albidovulum</taxon>
    </lineage>
</organism>
<protein>
    <submittedName>
        <fullName evidence="2">Uncharacterized protein</fullName>
    </submittedName>
</protein>
<reference evidence="3" key="1">
    <citation type="submission" date="2023-07" db="EMBL/GenBank/DDBJ databases">
        <title>Defluviimonas sediminis sp. nov., isolated from mangrove sediment.</title>
        <authorList>
            <person name="Liu L."/>
            <person name="Li J."/>
            <person name="Huang Y."/>
            <person name="Pan J."/>
            <person name="Li M."/>
        </authorList>
    </citation>
    <scope>NUCLEOTIDE SEQUENCE [LARGE SCALE GENOMIC DNA]</scope>
    <source>
        <strain evidence="3">FT324</strain>
    </source>
</reference>
<dbReference type="RefSeq" id="WP_261497396.1">
    <property type="nucleotide sequence ID" value="NZ_JAOCQF010000004.1"/>
</dbReference>